<gene>
    <name evidence="1" type="ORF">GCM10010508_21770</name>
</gene>
<organism evidence="1 2">
    <name type="scientific">Streptomyces naganishii JCM 4654</name>
    <dbReference type="NCBI Taxonomy" id="1306179"/>
    <lineage>
        <taxon>Bacteria</taxon>
        <taxon>Bacillati</taxon>
        <taxon>Actinomycetota</taxon>
        <taxon>Actinomycetes</taxon>
        <taxon>Kitasatosporales</taxon>
        <taxon>Streptomycetaceae</taxon>
        <taxon>Streptomyces</taxon>
    </lineage>
</organism>
<protein>
    <submittedName>
        <fullName evidence="1">Uncharacterized protein</fullName>
    </submittedName>
</protein>
<reference evidence="1" key="2">
    <citation type="submission" date="2020-09" db="EMBL/GenBank/DDBJ databases">
        <authorList>
            <person name="Sun Q."/>
            <person name="Ohkuma M."/>
        </authorList>
    </citation>
    <scope>NUCLEOTIDE SEQUENCE</scope>
    <source>
        <strain evidence="1">JCM 4654</strain>
    </source>
</reference>
<comment type="caution">
    <text evidence="1">The sequence shown here is derived from an EMBL/GenBank/DDBJ whole genome shotgun (WGS) entry which is preliminary data.</text>
</comment>
<proteinExistence type="predicted"/>
<evidence type="ECO:0000313" key="1">
    <source>
        <dbReference type="EMBL" id="GHD87899.1"/>
    </source>
</evidence>
<dbReference type="EMBL" id="BMVF01000005">
    <property type="protein sequence ID" value="GHD87899.1"/>
    <property type="molecule type" value="Genomic_DNA"/>
</dbReference>
<accession>A0A919CV06</accession>
<reference evidence="1" key="1">
    <citation type="journal article" date="2014" name="Int. J. Syst. Evol. Microbiol.">
        <title>Complete genome sequence of Corynebacterium casei LMG S-19264T (=DSM 44701T), isolated from a smear-ripened cheese.</title>
        <authorList>
            <consortium name="US DOE Joint Genome Institute (JGI-PGF)"/>
            <person name="Walter F."/>
            <person name="Albersmeier A."/>
            <person name="Kalinowski J."/>
            <person name="Ruckert C."/>
        </authorList>
    </citation>
    <scope>NUCLEOTIDE SEQUENCE</scope>
    <source>
        <strain evidence="1">JCM 4654</strain>
    </source>
</reference>
<dbReference type="RefSeq" id="WP_190177548.1">
    <property type="nucleotide sequence ID" value="NZ_BMVF01000005.1"/>
</dbReference>
<evidence type="ECO:0000313" key="2">
    <source>
        <dbReference type="Proteomes" id="UP000608955"/>
    </source>
</evidence>
<name>A0A919CV06_9ACTN</name>
<keyword evidence="2" id="KW-1185">Reference proteome</keyword>
<sequence length="86" mass="9546">MIRVVFLPTRCRRMGENGQHTTGTGQTTFGDSGWTKCSGRYTTPGLKCVHDGHKETYNTQVTLQVEYHGRFGEPGIADSHNTVIDC</sequence>
<dbReference type="AlphaFoldDB" id="A0A919CV06"/>
<dbReference type="Proteomes" id="UP000608955">
    <property type="component" value="Unassembled WGS sequence"/>
</dbReference>